<proteinExistence type="predicted"/>
<protein>
    <submittedName>
        <fullName evidence="1">Uncharacterized protein</fullName>
    </submittedName>
</protein>
<evidence type="ECO:0000313" key="2">
    <source>
        <dbReference type="Proteomes" id="UP001152320"/>
    </source>
</evidence>
<evidence type="ECO:0000313" key="1">
    <source>
        <dbReference type="EMBL" id="KAJ8031937.1"/>
    </source>
</evidence>
<gene>
    <name evidence="1" type="ORF">HOLleu_25307</name>
</gene>
<accession>A0A9Q1BS96</accession>
<dbReference type="EMBL" id="JAIZAY010000012">
    <property type="protein sequence ID" value="KAJ8031937.1"/>
    <property type="molecule type" value="Genomic_DNA"/>
</dbReference>
<sequence length="89" mass="10450">MRAKKHLKSKPGLRDIYISDDLTRLRRKTVNHTRNDPRISKVWTIDGKISCVLKEDGKERKILLDSLTDVVKLGWSNEEMNDLELYLEL</sequence>
<dbReference type="AlphaFoldDB" id="A0A9Q1BS96"/>
<dbReference type="OrthoDB" id="6062651at2759"/>
<comment type="caution">
    <text evidence="1">The sequence shown here is derived from an EMBL/GenBank/DDBJ whole genome shotgun (WGS) entry which is preliminary data.</text>
</comment>
<reference evidence="1" key="1">
    <citation type="submission" date="2021-10" db="EMBL/GenBank/DDBJ databases">
        <title>Tropical sea cucumber genome reveals ecological adaptation and Cuvierian tubules defense mechanism.</title>
        <authorList>
            <person name="Chen T."/>
        </authorList>
    </citation>
    <scope>NUCLEOTIDE SEQUENCE</scope>
    <source>
        <strain evidence="1">Nanhai2018</strain>
        <tissue evidence="1">Muscle</tissue>
    </source>
</reference>
<keyword evidence="2" id="KW-1185">Reference proteome</keyword>
<name>A0A9Q1BS96_HOLLE</name>
<organism evidence="1 2">
    <name type="scientific">Holothuria leucospilota</name>
    <name type="common">Black long sea cucumber</name>
    <name type="synonym">Mertensiothuria leucospilota</name>
    <dbReference type="NCBI Taxonomy" id="206669"/>
    <lineage>
        <taxon>Eukaryota</taxon>
        <taxon>Metazoa</taxon>
        <taxon>Echinodermata</taxon>
        <taxon>Eleutherozoa</taxon>
        <taxon>Echinozoa</taxon>
        <taxon>Holothuroidea</taxon>
        <taxon>Aspidochirotacea</taxon>
        <taxon>Aspidochirotida</taxon>
        <taxon>Holothuriidae</taxon>
        <taxon>Holothuria</taxon>
    </lineage>
</organism>
<dbReference type="Proteomes" id="UP001152320">
    <property type="component" value="Chromosome 12"/>
</dbReference>